<proteinExistence type="predicted"/>
<reference evidence="2 3" key="1">
    <citation type="submission" date="2012-06" db="EMBL/GenBank/DDBJ databases">
        <title>Finished chromosome of genome of Microcoleus sp. PCC 7113.</title>
        <authorList>
            <consortium name="US DOE Joint Genome Institute"/>
            <person name="Gugger M."/>
            <person name="Coursin T."/>
            <person name="Rippka R."/>
            <person name="Tandeau De Marsac N."/>
            <person name="Huntemann M."/>
            <person name="Wei C.-L."/>
            <person name="Han J."/>
            <person name="Detter J.C."/>
            <person name="Han C."/>
            <person name="Tapia R."/>
            <person name="Chen A."/>
            <person name="Kyrpides N."/>
            <person name="Mavromatis K."/>
            <person name="Markowitz V."/>
            <person name="Szeto E."/>
            <person name="Ivanova N."/>
            <person name="Pagani I."/>
            <person name="Pati A."/>
            <person name="Goodwin L."/>
            <person name="Nordberg H.P."/>
            <person name="Cantor M.N."/>
            <person name="Hua S.X."/>
            <person name="Woyke T."/>
            <person name="Kerfeld C.A."/>
        </authorList>
    </citation>
    <scope>NUCLEOTIDE SEQUENCE [LARGE SCALE GENOMIC DNA]</scope>
    <source>
        <strain evidence="2 3">PCC 7113</strain>
    </source>
</reference>
<dbReference type="AlphaFoldDB" id="K9WEQ9"/>
<dbReference type="eggNOG" id="COG5126">
    <property type="taxonomic scope" value="Bacteria"/>
</dbReference>
<dbReference type="InterPro" id="IPR018247">
    <property type="entry name" value="EF_Hand_1_Ca_BS"/>
</dbReference>
<dbReference type="EMBL" id="CP003630">
    <property type="protein sequence ID" value="AFZ18688.1"/>
    <property type="molecule type" value="Genomic_DNA"/>
</dbReference>
<dbReference type="Pfam" id="PF13202">
    <property type="entry name" value="EF-hand_5"/>
    <property type="match status" value="2"/>
</dbReference>
<evidence type="ECO:0000313" key="2">
    <source>
        <dbReference type="EMBL" id="AFZ18688.1"/>
    </source>
</evidence>
<protein>
    <submittedName>
        <fullName evidence="2">Ca2+-binding protein (EF-Hand superfamily)</fullName>
    </submittedName>
</protein>
<dbReference type="KEGG" id="mic:Mic7113_2911"/>
<dbReference type="STRING" id="1173027.Mic7113_2911"/>
<dbReference type="SMART" id="SM00054">
    <property type="entry name" value="EFh"/>
    <property type="match status" value="3"/>
</dbReference>
<dbReference type="GO" id="GO:0005509">
    <property type="term" value="F:calcium ion binding"/>
    <property type="evidence" value="ECO:0007669"/>
    <property type="project" value="InterPro"/>
</dbReference>
<evidence type="ECO:0000259" key="1">
    <source>
        <dbReference type="PROSITE" id="PS50222"/>
    </source>
</evidence>
<dbReference type="OrthoDB" id="451568at2"/>
<organism evidence="2 3">
    <name type="scientific">Allocoleopsis franciscana PCC 7113</name>
    <dbReference type="NCBI Taxonomy" id="1173027"/>
    <lineage>
        <taxon>Bacteria</taxon>
        <taxon>Bacillati</taxon>
        <taxon>Cyanobacteriota</taxon>
        <taxon>Cyanophyceae</taxon>
        <taxon>Coleofasciculales</taxon>
        <taxon>Coleofasciculaceae</taxon>
        <taxon>Allocoleopsis</taxon>
        <taxon>Allocoleopsis franciscana</taxon>
    </lineage>
</organism>
<dbReference type="InterPro" id="IPR011992">
    <property type="entry name" value="EF-hand-dom_pair"/>
</dbReference>
<dbReference type="Proteomes" id="UP000010471">
    <property type="component" value="Chromosome"/>
</dbReference>
<dbReference type="PROSITE" id="PS50222">
    <property type="entry name" value="EF_HAND_2"/>
    <property type="match status" value="3"/>
</dbReference>
<name>K9WEQ9_9CYAN</name>
<feature type="domain" description="EF-hand" evidence="1">
    <location>
        <begin position="5"/>
        <end position="40"/>
    </location>
</feature>
<gene>
    <name evidence="2" type="ORF">Mic7113_2911</name>
</gene>
<feature type="domain" description="EF-hand" evidence="1">
    <location>
        <begin position="140"/>
        <end position="167"/>
    </location>
</feature>
<dbReference type="Gene3D" id="1.10.238.10">
    <property type="entry name" value="EF-hand"/>
    <property type="match status" value="1"/>
</dbReference>
<feature type="domain" description="EF-hand" evidence="1">
    <location>
        <begin position="98"/>
        <end position="133"/>
    </location>
</feature>
<dbReference type="SUPFAM" id="SSF47473">
    <property type="entry name" value="EF-hand"/>
    <property type="match status" value="1"/>
</dbReference>
<evidence type="ECO:0000313" key="3">
    <source>
        <dbReference type="Proteomes" id="UP000010471"/>
    </source>
</evidence>
<dbReference type="InterPro" id="IPR002048">
    <property type="entry name" value="EF_hand_dom"/>
</dbReference>
<dbReference type="HOGENOM" id="CLU_096804_0_0_3"/>
<dbReference type="RefSeq" id="WP_015182837.1">
    <property type="nucleotide sequence ID" value="NC_019738.1"/>
</dbReference>
<dbReference type="PROSITE" id="PS00018">
    <property type="entry name" value="EF_HAND_1"/>
    <property type="match status" value="2"/>
</dbReference>
<keyword evidence="3" id="KW-1185">Reference proteome</keyword>
<sequence length="181" mass="21100">MLTELQKRKLIKFFSMYDANCDGALVCQDFENLVKKLADLRNWGSRSPKYQVMLNRCMDDWKSLKGDADTSQDKKVNLEEWLNYYDAILSDEKKYEQKVRFFMELVFDVFDGDEDGKISQQEWAGLLSVYNVSPVYAPLVFPKIDTNQDGFVSKEEALQLIRDFFYSNDPEAPANSMFGPY</sequence>
<accession>K9WEQ9</accession>